<protein>
    <recommendedName>
        <fullName evidence="14">Protein phosphatase 1 regulatory subunit 15A</fullName>
    </recommendedName>
    <alternativeName>
        <fullName evidence="15">Growth arrest and DNA damage-inducible protein GADD34</fullName>
    </alternativeName>
</protein>
<evidence type="ECO:0000256" key="11">
    <source>
        <dbReference type="ARBA" id="ARBA00023016"/>
    </source>
</evidence>
<comment type="similarity">
    <text evidence="3">Belongs to the PPP1R15 family.</text>
</comment>
<keyword evidence="12" id="KW-0496">Mitochondrion</keyword>
<evidence type="ECO:0000256" key="4">
    <source>
        <dbReference type="ARBA" id="ARBA00022553"/>
    </source>
</evidence>
<evidence type="ECO:0000256" key="16">
    <source>
        <dbReference type="ARBA" id="ARBA00047011"/>
    </source>
</evidence>
<dbReference type="Pfam" id="PF10488">
    <property type="entry name" value="PP1c_bdg"/>
    <property type="match status" value="1"/>
</dbReference>
<name>A0A6J2VXY5_CHACN</name>
<evidence type="ECO:0000256" key="13">
    <source>
        <dbReference type="ARBA" id="ARBA00023136"/>
    </source>
</evidence>
<dbReference type="Proteomes" id="UP000504632">
    <property type="component" value="Chromosome 7"/>
</dbReference>
<feature type="compositionally biased region" description="Acidic residues" evidence="17">
    <location>
        <begin position="211"/>
        <end position="222"/>
    </location>
</feature>
<keyword evidence="10" id="KW-0810">Translation regulation</keyword>
<evidence type="ECO:0000256" key="12">
    <source>
        <dbReference type="ARBA" id="ARBA00023128"/>
    </source>
</evidence>
<keyword evidence="4" id="KW-0597">Phosphoprotein</keyword>
<keyword evidence="8" id="KW-0256">Endoplasmic reticulum</keyword>
<proteinExistence type="inferred from homology"/>
<dbReference type="GO" id="GO:0034976">
    <property type="term" value="P:response to endoplasmic reticulum stress"/>
    <property type="evidence" value="ECO:0007669"/>
    <property type="project" value="TreeGrafter"/>
</dbReference>
<evidence type="ECO:0000256" key="10">
    <source>
        <dbReference type="ARBA" id="ARBA00022845"/>
    </source>
</evidence>
<dbReference type="RefSeq" id="XP_030635966.1">
    <property type="nucleotide sequence ID" value="XM_030780106.1"/>
</dbReference>
<feature type="compositionally biased region" description="Basic and acidic residues" evidence="17">
    <location>
        <begin position="323"/>
        <end position="339"/>
    </location>
</feature>
<keyword evidence="19" id="KW-1185">Reference proteome</keyword>
<evidence type="ECO:0000256" key="5">
    <source>
        <dbReference type="ARBA" id="ARBA00022703"/>
    </source>
</evidence>
<comment type="subunit">
    <text evidence="16">Interacts with PPP1CA. Interacts with EIF2S1. Interacts with PCNA. Interacts with LYN and KMT2A/MLL1. Interacts with PPP1R1A and SMARCB1. Interacts with SMAD7. Interacts with BAG1. Interacts with NOX4.</text>
</comment>
<sequence length="418" mass="47658">MPATVPFITHSHHPLLDNCHLSLVPLYIPSLKLPGYKSTMLGTKENFQTGMANGWSSFPMLQTARVQLWTAARKIFHRCVSVVELLSSKMFYFLFAGDKVAMTGGSGKKCLGLKALGRVGEESRLGNIRSTTMLPVTWDLEVEMEEEPISKGLANPEEQPVLEFDFGEMEAESDDDEEEEEEACEDDDDEDDDDISDDDCEDVEVALSDWLDWDSEREEDEENHQVLLGDKSSEEETEKHLTTEEDRDSYASENEEDESDWSDDDDDDDDGDSEESAESIELWESFLNNNDPYNPLSFSSHTGTKATTRDTAQHRPTVSQTGEKSKKTSTEEEDKKDYSHPNSKKGAKKVRFSDSVTVHPLESWSGASREARDGSCWLEMARDRDRFRRRVKHTEEVISPYLSPEHRARVWEKLQREM</sequence>
<feature type="region of interest" description="Disordered" evidence="17">
    <location>
        <begin position="168"/>
        <end position="352"/>
    </location>
</feature>
<feature type="compositionally biased region" description="Acidic residues" evidence="17">
    <location>
        <begin position="168"/>
        <end position="204"/>
    </location>
</feature>
<evidence type="ECO:0000256" key="6">
    <source>
        <dbReference type="ARBA" id="ARBA00022737"/>
    </source>
</evidence>
<dbReference type="GO" id="GO:0000164">
    <property type="term" value="C:protein phosphatase type 1 complex"/>
    <property type="evidence" value="ECO:0007669"/>
    <property type="project" value="TreeGrafter"/>
</dbReference>
<dbReference type="GeneID" id="115816925"/>
<feature type="compositionally biased region" description="Polar residues" evidence="17">
    <location>
        <begin position="286"/>
        <end position="306"/>
    </location>
</feature>
<evidence type="ECO:0000256" key="3">
    <source>
        <dbReference type="ARBA" id="ARBA00010161"/>
    </source>
</evidence>
<keyword evidence="11" id="KW-0346">Stress response</keyword>
<evidence type="ECO:0000256" key="8">
    <source>
        <dbReference type="ARBA" id="ARBA00022824"/>
    </source>
</evidence>
<dbReference type="InterPro" id="IPR019523">
    <property type="entry name" value="Prot_Pase1_reg-su15A/B_C"/>
</dbReference>
<evidence type="ECO:0000256" key="14">
    <source>
        <dbReference type="ARBA" id="ARBA00040008"/>
    </source>
</evidence>
<evidence type="ECO:0000313" key="19">
    <source>
        <dbReference type="Proteomes" id="UP000504632"/>
    </source>
</evidence>
<comment type="subcellular location">
    <subcellularLocation>
        <location evidence="1">Endoplasmic reticulum membrane</location>
        <topology evidence="1">Peripheral membrane protein</topology>
        <orientation evidence="1">Cytoplasmic side</orientation>
    </subcellularLocation>
    <subcellularLocation>
        <location evidence="2">Mitochondrion outer membrane</location>
        <topology evidence="2">Peripheral membrane protein</topology>
        <orientation evidence="2">Cytoplasmic side</orientation>
    </subcellularLocation>
</comment>
<dbReference type="OrthoDB" id="5976067at2759"/>
<dbReference type="PANTHER" id="PTHR16489:SF14">
    <property type="entry name" value="PROTEIN PHOSPHATASE 1 REGULATORY SUBUNIT 15A"/>
    <property type="match status" value="1"/>
</dbReference>
<feature type="domain" description="Protein phosphatase 1 regulatory subunit 15A/B C-terminal" evidence="18">
    <location>
        <begin position="234"/>
        <end position="414"/>
    </location>
</feature>
<evidence type="ECO:0000256" key="9">
    <source>
        <dbReference type="ARBA" id="ARBA00022843"/>
    </source>
</evidence>
<gene>
    <name evidence="20" type="primary">ppp1r15a</name>
</gene>
<evidence type="ECO:0000313" key="20">
    <source>
        <dbReference type="RefSeq" id="XP_030635966.1"/>
    </source>
</evidence>
<dbReference type="GO" id="GO:0005789">
    <property type="term" value="C:endoplasmic reticulum membrane"/>
    <property type="evidence" value="ECO:0007669"/>
    <property type="project" value="UniProtKB-SubCell"/>
</dbReference>
<evidence type="ECO:0000256" key="1">
    <source>
        <dbReference type="ARBA" id="ARBA00004397"/>
    </source>
</evidence>
<evidence type="ECO:0000256" key="17">
    <source>
        <dbReference type="SAM" id="MobiDB-lite"/>
    </source>
</evidence>
<keyword evidence="13" id="KW-0472">Membrane</keyword>
<evidence type="ECO:0000256" key="7">
    <source>
        <dbReference type="ARBA" id="ARBA00022787"/>
    </source>
</evidence>
<dbReference type="AlphaFoldDB" id="A0A6J2VXY5"/>
<feature type="compositionally biased region" description="Basic and acidic residues" evidence="17">
    <location>
        <begin position="231"/>
        <end position="250"/>
    </location>
</feature>
<keyword evidence="9" id="KW-0832">Ubl conjugation</keyword>
<dbReference type="GO" id="GO:0006915">
    <property type="term" value="P:apoptotic process"/>
    <property type="evidence" value="ECO:0007669"/>
    <property type="project" value="UniProtKB-KW"/>
</dbReference>
<dbReference type="GO" id="GO:0019888">
    <property type="term" value="F:protein phosphatase regulator activity"/>
    <property type="evidence" value="ECO:0007669"/>
    <property type="project" value="TreeGrafter"/>
</dbReference>
<dbReference type="InterPro" id="IPR051254">
    <property type="entry name" value="PPP1R15"/>
</dbReference>
<reference evidence="20" key="1">
    <citation type="submission" date="2025-08" db="UniProtKB">
        <authorList>
            <consortium name="RefSeq"/>
        </authorList>
    </citation>
    <scope>IDENTIFICATION</scope>
</reference>
<feature type="compositionally biased region" description="Acidic residues" evidence="17">
    <location>
        <begin position="253"/>
        <end position="278"/>
    </location>
</feature>
<dbReference type="InParanoid" id="A0A6J2VXY5"/>
<keyword evidence="6" id="KW-0677">Repeat</keyword>
<dbReference type="GO" id="GO:0005741">
    <property type="term" value="C:mitochondrial outer membrane"/>
    <property type="evidence" value="ECO:0007669"/>
    <property type="project" value="UniProtKB-SubCell"/>
</dbReference>
<dbReference type="GO" id="GO:0006417">
    <property type="term" value="P:regulation of translation"/>
    <property type="evidence" value="ECO:0007669"/>
    <property type="project" value="UniProtKB-KW"/>
</dbReference>
<keyword evidence="7" id="KW-1000">Mitochondrion outer membrane</keyword>
<evidence type="ECO:0000256" key="2">
    <source>
        <dbReference type="ARBA" id="ARBA00004570"/>
    </source>
</evidence>
<organism evidence="19 20">
    <name type="scientific">Chanos chanos</name>
    <name type="common">Milkfish</name>
    <name type="synonym">Mugil chanos</name>
    <dbReference type="NCBI Taxonomy" id="29144"/>
    <lineage>
        <taxon>Eukaryota</taxon>
        <taxon>Metazoa</taxon>
        <taxon>Chordata</taxon>
        <taxon>Craniata</taxon>
        <taxon>Vertebrata</taxon>
        <taxon>Euteleostomi</taxon>
        <taxon>Actinopterygii</taxon>
        <taxon>Neopterygii</taxon>
        <taxon>Teleostei</taxon>
        <taxon>Ostariophysi</taxon>
        <taxon>Gonorynchiformes</taxon>
        <taxon>Chanidae</taxon>
        <taxon>Chanos</taxon>
    </lineage>
</organism>
<accession>A0A6J2VXY5</accession>
<dbReference type="CTD" id="23645"/>
<evidence type="ECO:0000259" key="18">
    <source>
        <dbReference type="Pfam" id="PF10488"/>
    </source>
</evidence>
<dbReference type="PANTHER" id="PTHR16489">
    <property type="entry name" value="GH11727P"/>
    <property type="match status" value="1"/>
</dbReference>
<evidence type="ECO:0000256" key="15">
    <source>
        <dbReference type="ARBA" id="ARBA00042438"/>
    </source>
</evidence>
<keyword evidence="5" id="KW-0053">Apoptosis</keyword>